<organism evidence="2 3">
    <name type="scientific">Pseudoalteromonas ulvae</name>
    <dbReference type="NCBI Taxonomy" id="107327"/>
    <lineage>
        <taxon>Bacteria</taxon>
        <taxon>Pseudomonadati</taxon>
        <taxon>Pseudomonadota</taxon>
        <taxon>Gammaproteobacteria</taxon>
        <taxon>Alteromonadales</taxon>
        <taxon>Pseudoalteromonadaceae</taxon>
        <taxon>Pseudoalteromonas</taxon>
    </lineage>
</organism>
<dbReference type="InterPro" id="IPR048469">
    <property type="entry name" value="YchJ-like_M"/>
</dbReference>
<accession>A0A244CTC9</accession>
<gene>
    <name evidence="2" type="ORF">B1199_00935</name>
</gene>
<dbReference type="AlphaFoldDB" id="A0A244CTC9"/>
<evidence type="ECO:0000313" key="3">
    <source>
        <dbReference type="Proteomes" id="UP000194841"/>
    </source>
</evidence>
<dbReference type="PANTHER" id="PTHR33747">
    <property type="entry name" value="UPF0225 PROTEIN SCO1677"/>
    <property type="match status" value="1"/>
</dbReference>
<comment type="caution">
    <text evidence="2">The sequence shown here is derived from an EMBL/GenBank/DDBJ whole genome shotgun (WGS) entry which is preliminary data.</text>
</comment>
<dbReference type="Pfam" id="PF02810">
    <property type="entry name" value="SEC-C"/>
    <property type="match status" value="1"/>
</dbReference>
<dbReference type="Gene3D" id="3.10.450.50">
    <property type="match status" value="1"/>
</dbReference>
<dbReference type="Pfam" id="PF17775">
    <property type="entry name" value="YchJ_M-like"/>
    <property type="match status" value="1"/>
</dbReference>
<feature type="domain" description="YchJ-like middle NTF2-like" evidence="1">
    <location>
        <begin position="27"/>
        <end position="122"/>
    </location>
</feature>
<protein>
    <submittedName>
        <fullName evidence="2">Preprotein translocase subunit SecA</fullName>
    </submittedName>
</protein>
<dbReference type="EMBL" id="MWPV01000001">
    <property type="protein sequence ID" value="OUL58882.1"/>
    <property type="molecule type" value="Genomic_DNA"/>
</dbReference>
<dbReference type="SUPFAM" id="SSF103642">
    <property type="entry name" value="Sec-C motif"/>
    <property type="match status" value="1"/>
</dbReference>
<sequence length="153" mass="17742">MCYCGTDLTFEHCCQPYIVGQRTPAHAEQLMRSRFSAYVIRNADYIHHTYAVEKRPENVIADINDFAKSCRFIKLKVLNSEENGDLATVEFSAQYFYQNLFCQLNELSRFEKRDDQWFYVDGDITPTPDLKVGRNDLCPCGSDKKYKKCHATG</sequence>
<proteinExistence type="predicted"/>
<keyword evidence="3" id="KW-1185">Reference proteome</keyword>
<dbReference type="SUPFAM" id="SSF54427">
    <property type="entry name" value="NTF2-like"/>
    <property type="match status" value="1"/>
</dbReference>
<name>A0A244CTC9_PSEDV</name>
<dbReference type="Proteomes" id="UP000194841">
    <property type="component" value="Unassembled WGS sequence"/>
</dbReference>
<dbReference type="OrthoDB" id="21421at2"/>
<dbReference type="RefSeq" id="WP_086742259.1">
    <property type="nucleotide sequence ID" value="NZ_MWPV01000001.1"/>
</dbReference>
<dbReference type="InterPro" id="IPR004027">
    <property type="entry name" value="SEC_C_motif"/>
</dbReference>
<dbReference type="PANTHER" id="PTHR33747:SF1">
    <property type="entry name" value="ADENYLATE CYCLASE-ASSOCIATED CAP C-TERMINAL DOMAIN-CONTAINING PROTEIN"/>
    <property type="match status" value="1"/>
</dbReference>
<reference evidence="2 3" key="1">
    <citation type="submission" date="2017-02" db="EMBL/GenBank/DDBJ databases">
        <title>Pseudoalteromonas ulvae TC14 Genome.</title>
        <authorList>
            <person name="Molmeret M."/>
        </authorList>
    </citation>
    <scope>NUCLEOTIDE SEQUENCE [LARGE SCALE GENOMIC DNA]</scope>
    <source>
        <strain evidence="2">TC14</strain>
    </source>
</reference>
<evidence type="ECO:0000313" key="2">
    <source>
        <dbReference type="EMBL" id="OUL58882.1"/>
    </source>
</evidence>
<dbReference type="InterPro" id="IPR032710">
    <property type="entry name" value="NTF2-like_dom_sf"/>
</dbReference>
<evidence type="ECO:0000259" key="1">
    <source>
        <dbReference type="Pfam" id="PF17775"/>
    </source>
</evidence>